<protein>
    <submittedName>
        <fullName evidence="2">Uncharacterized protein</fullName>
    </submittedName>
</protein>
<dbReference type="Proteomes" id="UP000308652">
    <property type="component" value="Unassembled WGS sequence"/>
</dbReference>
<evidence type="ECO:0000313" key="3">
    <source>
        <dbReference type="Proteomes" id="UP000308652"/>
    </source>
</evidence>
<dbReference type="OrthoDB" id="3010635at2759"/>
<dbReference type="STRING" id="68775.A0A5C3LF41"/>
<keyword evidence="1" id="KW-0732">Signal</keyword>
<organism evidence="2 3">
    <name type="scientific">Crucibulum laeve</name>
    <dbReference type="NCBI Taxonomy" id="68775"/>
    <lineage>
        <taxon>Eukaryota</taxon>
        <taxon>Fungi</taxon>
        <taxon>Dikarya</taxon>
        <taxon>Basidiomycota</taxon>
        <taxon>Agaricomycotina</taxon>
        <taxon>Agaricomycetes</taxon>
        <taxon>Agaricomycetidae</taxon>
        <taxon>Agaricales</taxon>
        <taxon>Agaricineae</taxon>
        <taxon>Nidulariaceae</taxon>
        <taxon>Crucibulum</taxon>
    </lineage>
</organism>
<gene>
    <name evidence="2" type="ORF">BDQ12DRAFT_154746</name>
</gene>
<accession>A0A5C3LF41</accession>
<name>A0A5C3LF41_9AGAR</name>
<feature type="chain" id="PRO_5023065260" evidence="1">
    <location>
        <begin position="18"/>
        <end position="279"/>
    </location>
</feature>
<reference evidence="2 3" key="1">
    <citation type="journal article" date="2019" name="Nat. Ecol. Evol.">
        <title>Megaphylogeny resolves global patterns of mushroom evolution.</title>
        <authorList>
            <person name="Varga T."/>
            <person name="Krizsan K."/>
            <person name="Foldi C."/>
            <person name="Dima B."/>
            <person name="Sanchez-Garcia M."/>
            <person name="Sanchez-Ramirez S."/>
            <person name="Szollosi G.J."/>
            <person name="Szarkandi J.G."/>
            <person name="Papp V."/>
            <person name="Albert L."/>
            <person name="Andreopoulos W."/>
            <person name="Angelini C."/>
            <person name="Antonin V."/>
            <person name="Barry K.W."/>
            <person name="Bougher N.L."/>
            <person name="Buchanan P."/>
            <person name="Buyck B."/>
            <person name="Bense V."/>
            <person name="Catcheside P."/>
            <person name="Chovatia M."/>
            <person name="Cooper J."/>
            <person name="Damon W."/>
            <person name="Desjardin D."/>
            <person name="Finy P."/>
            <person name="Geml J."/>
            <person name="Haridas S."/>
            <person name="Hughes K."/>
            <person name="Justo A."/>
            <person name="Karasinski D."/>
            <person name="Kautmanova I."/>
            <person name="Kiss B."/>
            <person name="Kocsube S."/>
            <person name="Kotiranta H."/>
            <person name="LaButti K.M."/>
            <person name="Lechner B.E."/>
            <person name="Liimatainen K."/>
            <person name="Lipzen A."/>
            <person name="Lukacs Z."/>
            <person name="Mihaltcheva S."/>
            <person name="Morgado L.N."/>
            <person name="Niskanen T."/>
            <person name="Noordeloos M.E."/>
            <person name="Ohm R.A."/>
            <person name="Ortiz-Santana B."/>
            <person name="Ovrebo C."/>
            <person name="Racz N."/>
            <person name="Riley R."/>
            <person name="Savchenko A."/>
            <person name="Shiryaev A."/>
            <person name="Soop K."/>
            <person name="Spirin V."/>
            <person name="Szebenyi C."/>
            <person name="Tomsovsky M."/>
            <person name="Tulloss R.E."/>
            <person name="Uehling J."/>
            <person name="Grigoriev I.V."/>
            <person name="Vagvolgyi C."/>
            <person name="Papp T."/>
            <person name="Martin F.M."/>
            <person name="Miettinen O."/>
            <person name="Hibbett D.S."/>
            <person name="Nagy L.G."/>
        </authorList>
    </citation>
    <scope>NUCLEOTIDE SEQUENCE [LARGE SCALE GENOMIC DNA]</scope>
    <source>
        <strain evidence="2 3">CBS 166.37</strain>
    </source>
</reference>
<keyword evidence="3" id="KW-1185">Reference proteome</keyword>
<evidence type="ECO:0000313" key="2">
    <source>
        <dbReference type="EMBL" id="TFK31332.1"/>
    </source>
</evidence>
<sequence>MLTSFATILLALQLVSAMPYGNFKRRLEQPVRRAAGSCQALSIDQAKTLPGWAKIQQYATDNYGTGGVNIVTNPTDIPNAGANVCVDDSTPVAVTIDGQPTCNSASQDIQASFDGTSGQVTFQQGSGTSSASTWSVTQSTSLATSVGFTVGFTIPDFGTLGSSISTTTTVTNEQSSSDTSQSVSVNFPSPDGKKCTGSLKTTTCTVSSKGSIPIIASGLIWFNYDDKRVAKNDPSGGTHYKYSVNIETVLTNKADRTGFIEFEGPVNTKSKSTSNTVCK</sequence>
<proteinExistence type="predicted"/>
<dbReference type="EMBL" id="ML213777">
    <property type="protein sequence ID" value="TFK31332.1"/>
    <property type="molecule type" value="Genomic_DNA"/>
</dbReference>
<evidence type="ECO:0000256" key="1">
    <source>
        <dbReference type="SAM" id="SignalP"/>
    </source>
</evidence>
<feature type="signal peptide" evidence="1">
    <location>
        <begin position="1"/>
        <end position="17"/>
    </location>
</feature>
<dbReference type="AlphaFoldDB" id="A0A5C3LF41"/>